<feature type="region of interest" description="Disordered" evidence="1">
    <location>
        <begin position="318"/>
        <end position="339"/>
    </location>
</feature>
<comment type="caution">
    <text evidence="4">The sequence shown here is derived from an EMBL/GenBank/DDBJ whole genome shotgun (WGS) entry which is preliminary data.</text>
</comment>
<feature type="domain" description="TssC1 C-terminal" evidence="3">
    <location>
        <begin position="266"/>
        <end position="371"/>
    </location>
</feature>
<name>A0ABS5F9B9_9PROT</name>
<reference evidence="5" key="1">
    <citation type="journal article" date="2021" name="Syst. Appl. Microbiol.">
        <title>Roseomonas hellenica sp. nov., isolated from roots of wild-growing Alkanna tinctoria.</title>
        <authorList>
            <person name="Rat A."/>
            <person name="Naranjo H.D."/>
            <person name="Lebbe L."/>
            <person name="Cnockaert M."/>
            <person name="Krigas N."/>
            <person name="Grigoriadou K."/>
            <person name="Maloupa E."/>
            <person name="Willems A."/>
        </authorList>
    </citation>
    <scope>NUCLEOTIDE SEQUENCE [LARGE SCALE GENOMIC DNA]</scope>
    <source>
        <strain evidence="5">LMG 31523</strain>
    </source>
</reference>
<evidence type="ECO:0000259" key="3">
    <source>
        <dbReference type="Pfam" id="PF18945"/>
    </source>
</evidence>
<feature type="domain" description="TssC1 N-terminal" evidence="2">
    <location>
        <begin position="12"/>
        <end position="153"/>
    </location>
</feature>
<sequence length="475" mass="52254">MKAAPAPSRLEAVLAALDRRIDTQIDVILRDPRFQQMASAWTGLRRLAEIMAGEERLGLRALPVTREELAKDLPEGSALRARIVTESFAGERPTPFGALVLDMLWDDGEKDVAILRGLASHAAAAFVPVLSGAGPALLDTRRETLSPEWRALRDVPESTYVFLAGPRARPPEARHWINAAVLLAGAVALAVARDGWGAWFDEPSGRIDLADISPCLEVAIGPNGPVQLFDRGLVALAAEGWDGTLAQIIGVRSVRKPRQYDRPEPTQNARTAGTLAFILGVGAVMQPLMIQARDALRQGLSCQETQTRLQQWLDSYHPAPQTEATSERSDPFRSSRVEVRTPTGQPVVPMLVAYLLPRMPRRELSTVMRQVVEIPGLAEEELGAPVAAARDPDMLQEFGHELDAETSQKWLASPLAMWMEQNHAEAVELFERQAVNWARAAGTFVARGLTDHNGNLPTAETMQETWSRVAWRRRL</sequence>
<protein>
    <submittedName>
        <fullName evidence="4">Uncharacterized protein</fullName>
    </submittedName>
</protein>
<proteinExistence type="predicted"/>
<organism evidence="4 5">
    <name type="scientific">Plastoroseomonas hellenica</name>
    <dbReference type="NCBI Taxonomy" id="2687306"/>
    <lineage>
        <taxon>Bacteria</taxon>
        <taxon>Pseudomonadati</taxon>
        <taxon>Pseudomonadota</taxon>
        <taxon>Alphaproteobacteria</taxon>
        <taxon>Acetobacterales</taxon>
        <taxon>Acetobacteraceae</taxon>
        <taxon>Plastoroseomonas</taxon>
    </lineage>
</organism>
<dbReference type="RefSeq" id="WP_211857901.1">
    <property type="nucleotide sequence ID" value="NZ_JAAGBB010000086.1"/>
</dbReference>
<keyword evidence="5" id="KW-1185">Reference proteome</keyword>
<accession>A0ABS5F9B9</accession>
<feature type="compositionally biased region" description="Basic and acidic residues" evidence="1">
    <location>
        <begin position="325"/>
        <end position="339"/>
    </location>
</feature>
<dbReference type="InterPro" id="IPR010269">
    <property type="entry name" value="T6SS_TssC-like"/>
</dbReference>
<dbReference type="PANTHER" id="PTHR35565:SF3">
    <property type="entry name" value="TYPE VI SECRETION SYSTEM SHEATH PROTEIN TSSC1"/>
    <property type="match status" value="1"/>
</dbReference>
<dbReference type="EMBL" id="JAAGBB010000086">
    <property type="protein sequence ID" value="MBR0669164.1"/>
    <property type="molecule type" value="Genomic_DNA"/>
</dbReference>
<dbReference type="InterPro" id="IPR044032">
    <property type="entry name" value="TssC1_C"/>
</dbReference>
<evidence type="ECO:0000313" key="4">
    <source>
        <dbReference type="EMBL" id="MBR0669164.1"/>
    </source>
</evidence>
<dbReference type="Pfam" id="PF05943">
    <property type="entry name" value="VipB"/>
    <property type="match status" value="1"/>
</dbReference>
<gene>
    <name evidence="4" type="ORF">GXW71_32740</name>
</gene>
<dbReference type="InterPro" id="IPR044031">
    <property type="entry name" value="TssC1_N"/>
</dbReference>
<dbReference type="Proteomes" id="UP001196870">
    <property type="component" value="Unassembled WGS sequence"/>
</dbReference>
<dbReference type="PANTHER" id="PTHR35565">
    <property type="entry name" value="CYTOPLASMIC PROTEIN-RELATED"/>
    <property type="match status" value="1"/>
</dbReference>
<evidence type="ECO:0000256" key="1">
    <source>
        <dbReference type="SAM" id="MobiDB-lite"/>
    </source>
</evidence>
<evidence type="ECO:0000259" key="2">
    <source>
        <dbReference type="Pfam" id="PF05943"/>
    </source>
</evidence>
<dbReference type="Pfam" id="PF18945">
    <property type="entry name" value="VipB_2"/>
    <property type="match status" value="1"/>
</dbReference>
<evidence type="ECO:0000313" key="5">
    <source>
        <dbReference type="Proteomes" id="UP001196870"/>
    </source>
</evidence>